<evidence type="ECO:0000256" key="1">
    <source>
        <dbReference type="ARBA" id="ARBA00004429"/>
    </source>
</evidence>
<gene>
    <name evidence="10" type="ORF">GGD88_001356</name>
</gene>
<name>A0A7W6RYT4_9PROT</name>
<evidence type="ECO:0000256" key="5">
    <source>
        <dbReference type="ARBA" id="ARBA00022692"/>
    </source>
</evidence>
<dbReference type="Proteomes" id="UP000555728">
    <property type="component" value="Unassembled WGS sequence"/>
</dbReference>
<evidence type="ECO:0000313" key="10">
    <source>
        <dbReference type="EMBL" id="MBB4285637.1"/>
    </source>
</evidence>
<accession>A0A7W6RYT4</accession>
<comment type="subcellular location">
    <subcellularLocation>
        <location evidence="1">Cell inner membrane</location>
        <topology evidence="1">Multi-pass membrane protein</topology>
    </subcellularLocation>
</comment>
<dbReference type="EMBL" id="JACIGI010000008">
    <property type="protein sequence ID" value="MBB4285637.1"/>
    <property type="molecule type" value="Genomic_DNA"/>
</dbReference>
<dbReference type="PANTHER" id="PTHR37819:SF1">
    <property type="entry name" value="PROTEIN PSIE"/>
    <property type="match status" value="1"/>
</dbReference>
<feature type="transmembrane region" description="Helical" evidence="9">
    <location>
        <begin position="94"/>
        <end position="112"/>
    </location>
</feature>
<proteinExistence type="inferred from homology"/>
<comment type="similarity">
    <text evidence="2">Belongs to the PsiE family.</text>
</comment>
<dbReference type="Pfam" id="PF06146">
    <property type="entry name" value="PsiE"/>
    <property type="match status" value="1"/>
</dbReference>
<evidence type="ECO:0000256" key="8">
    <source>
        <dbReference type="SAM" id="MobiDB-lite"/>
    </source>
</evidence>
<evidence type="ECO:0000256" key="9">
    <source>
        <dbReference type="SAM" id="Phobius"/>
    </source>
</evidence>
<evidence type="ECO:0000256" key="7">
    <source>
        <dbReference type="ARBA" id="ARBA00023136"/>
    </source>
</evidence>
<evidence type="ECO:0000256" key="4">
    <source>
        <dbReference type="ARBA" id="ARBA00022475"/>
    </source>
</evidence>
<protein>
    <recommendedName>
        <fullName evidence="3">Protein PsiE</fullName>
    </recommendedName>
</protein>
<sequence length="162" mass="17154">MAFARAMTVIERGVLALVVVLTLAAIGLEMAAVYAQRTVALADILLLFLYAEVLSMVKVYYARERSAFLYPILIAMTALSRLIVLQGKEMDPKSILFESVAILILAGALVLMRSPVLRGLVDRGLGDRPTGAPHMRDGTPEADRGAAGGPAAESAADADGAR</sequence>
<keyword evidence="6 9" id="KW-1133">Transmembrane helix</keyword>
<evidence type="ECO:0000313" key="11">
    <source>
        <dbReference type="Proteomes" id="UP000555728"/>
    </source>
</evidence>
<dbReference type="PANTHER" id="PTHR37819">
    <property type="entry name" value="PROTEIN PSIE"/>
    <property type="match status" value="1"/>
</dbReference>
<feature type="region of interest" description="Disordered" evidence="8">
    <location>
        <begin position="128"/>
        <end position="162"/>
    </location>
</feature>
<feature type="compositionally biased region" description="Low complexity" evidence="8">
    <location>
        <begin position="149"/>
        <end position="162"/>
    </location>
</feature>
<dbReference type="GO" id="GO:0005886">
    <property type="term" value="C:plasma membrane"/>
    <property type="evidence" value="ECO:0007669"/>
    <property type="project" value="UniProtKB-SubCell"/>
</dbReference>
<keyword evidence="7 9" id="KW-0472">Membrane</keyword>
<evidence type="ECO:0000256" key="2">
    <source>
        <dbReference type="ARBA" id="ARBA00005632"/>
    </source>
</evidence>
<dbReference type="RefSeq" id="WP_184433155.1">
    <property type="nucleotide sequence ID" value="NZ_JACIGI010000008.1"/>
</dbReference>
<evidence type="ECO:0000256" key="3">
    <source>
        <dbReference type="ARBA" id="ARBA00021903"/>
    </source>
</evidence>
<keyword evidence="11" id="KW-1185">Reference proteome</keyword>
<dbReference type="InterPro" id="IPR009315">
    <property type="entry name" value="P_starv_induced_PsiE"/>
</dbReference>
<organism evidence="10 11">
    <name type="scientific">Roseospira goensis</name>
    <dbReference type="NCBI Taxonomy" id="391922"/>
    <lineage>
        <taxon>Bacteria</taxon>
        <taxon>Pseudomonadati</taxon>
        <taxon>Pseudomonadota</taxon>
        <taxon>Alphaproteobacteria</taxon>
        <taxon>Rhodospirillales</taxon>
        <taxon>Rhodospirillaceae</taxon>
        <taxon>Roseospira</taxon>
    </lineage>
</organism>
<feature type="transmembrane region" description="Helical" evidence="9">
    <location>
        <begin position="41"/>
        <end position="61"/>
    </location>
</feature>
<comment type="caution">
    <text evidence="10">The sequence shown here is derived from an EMBL/GenBank/DDBJ whole genome shotgun (WGS) entry which is preliminary data.</text>
</comment>
<feature type="transmembrane region" description="Helical" evidence="9">
    <location>
        <begin position="68"/>
        <end position="88"/>
    </location>
</feature>
<dbReference type="InterPro" id="IPR020948">
    <property type="entry name" value="P_starv_induced_PsiE-like"/>
</dbReference>
<feature type="compositionally biased region" description="Basic and acidic residues" evidence="8">
    <location>
        <begin position="134"/>
        <end position="144"/>
    </location>
</feature>
<keyword evidence="4" id="KW-1003">Cell membrane</keyword>
<dbReference type="AlphaFoldDB" id="A0A7W6RYT4"/>
<keyword evidence="5 9" id="KW-0812">Transmembrane</keyword>
<reference evidence="10 11" key="1">
    <citation type="submission" date="2020-08" db="EMBL/GenBank/DDBJ databases">
        <title>Genome sequencing of Purple Non-Sulfur Bacteria from various extreme environments.</title>
        <authorList>
            <person name="Mayer M."/>
        </authorList>
    </citation>
    <scope>NUCLEOTIDE SEQUENCE [LARGE SCALE GENOMIC DNA]</scope>
    <source>
        <strain evidence="10 11">JA135</strain>
    </source>
</reference>
<dbReference type="GO" id="GO:0016036">
    <property type="term" value="P:cellular response to phosphate starvation"/>
    <property type="evidence" value="ECO:0007669"/>
    <property type="project" value="InterPro"/>
</dbReference>
<evidence type="ECO:0000256" key="6">
    <source>
        <dbReference type="ARBA" id="ARBA00022989"/>
    </source>
</evidence>